<evidence type="ECO:0000256" key="4">
    <source>
        <dbReference type="ARBA" id="ARBA00022827"/>
    </source>
</evidence>
<dbReference type="PANTHER" id="PTHR46028">
    <property type="entry name" value="KYNURENINE 3-MONOOXYGENASE"/>
    <property type="match status" value="1"/>
</dbReference>
<evidence type="ECO:0000256" key="1">
    <source>
        <dbReference type="ARBA" id="ARBA00001974"/>
    </source>
</evidence>
<evidence type="ECO:0000256" key="2">
    <source>
        <dbReference type="ARBA" id="ARBA00022630"/>
    </source>
</evidence>
<comment type="cofactor">
    <cofactor evidence="1 9">
        <name>FAD</name>
        <dbReference type="ChEBI" id="CHEBI:57692"/>
    </cofactor>
</comment>
<dbReference type="RefSeq" id="WP_022968795.1">
    <property type="nucleotide sequence ID" value="NZ_ATVD01000002.1"/>
</dbReference>
<dbReference type="GO" id="GO:0004502">
    <property type="term" value="F:kynurenine 3-monooxygenase activity"/>
    <property type="evidence" value="ECO:0007669"/>
    <property type="project" value="UniProtKB-UniRule"/>
</dbReference>
<dbReference type="FunFam" id="3.50.50.60:FF:000185">
    <property type="entry name" value="Kynurenine 3-monooxygenase"/>
    <property type="match status" value="1"/>
</dbReference>
<name>A0A091BJW6_9GAMM</name>
<dbReference type="PRINTS" id="PR00420">
    <property type="entry name" value="RNGMNOXGNASE"/>
</dbReference>
<dbReference type="GO" id="GO:0009435">
    <property type="term" value="P:NAD+ biosynthetic process"/>
    <property type="evidence" value="ECO:0007669"/>
    <property type="project" value="UniProtKB-UniPathway"/>
</dbReference>
<comment type="caution">
    <text evidence="11">The sequence shown here is derived from an EMBL/GenBank/DDBJ whole genome shotgun (WGS) entry which is preliminary data.</text>
</comment>
<evidence type="ECO:0000256" key="8">
    <source>
        <dbReference type="ARBA" id="ARBA00047818"/>
    </source>
</evidence>
<organism evidence="11 12">
    <name type="scientific">Arenimonas oryziterrae DSM 21050 = YC6267</name>
    <dbReference type="NCBI Taxonomy" id="1121015"/>
    <lineage>
        <taxon>Bacteria</taxon>
        <taxon>Pseudomonadati</taxon>
        <taxon>Pseudomonadota</taxon>
        <taxon>Gammaproteobacteria</taxon>
        <taxon>Lysobacterales</taxon>
        <taxon>Lysobacteraceae</taxon>
        <taxon>Arenimonas</taxon>
    </lineage>
</organism>
<dbReference type="InterPro" id="IPR002938">
    <property type="entry name" value="FAD-bd"/>
</dbReference>
<dbReference type="InterPro" id="IPR036188">
    <property type="entry name" value="FAD/NAD-bd_sf"/>
</dbReference>
<dbReference type="EC" id="1.14.13.9" evidence="9"/>
<dbReference type="UniPathway" id="UPA00253">
    <property type="reaction ID" value="UER00328"/>
</dbReference>
<dbReference type="OrthoDB" id="9782160at2"/>
<dbReference type="GO" id="GO:0019805">
    <property type="term" value="P:quinolinate biosynthetic process"/>
    <property type="evidence" value="ECO:0007669"/>
    <property type="project" value="UniProtKB-UniRule"/>
</dbReference>
<dbReference type="SUPFAM" id="SSF51905">
    <property type="entry name" value="FAD/NAD(P)-binding domain"/>
    <property type="match status" value="1"/>
</dbReference>
<keyword evidence="7 9" id="KW-0503">Monooxygenase</keyword>
<dbReference type="GO" id="GO:0070189">
    <property type="term" value="P:kynurenine metabolic process"/>
    <property type="evidence" value="ECO:0007669"/>
    <property type="project" value="TreeGrafter"/>
</dbReference>
<dbReference type="Gene3D" id="3.50.50.60">
    <property type="entry name" value="FAD/NAD(P)-binding domain"/>
    <property type="match status" value="1"/>
</dbReference>
<evidence type="ECO:0000259" key="10">
    <source>
        <dbReference type="Pfam" id="PF01494"/>
    </source>
</evidence>
<evidence type="ECO:0000256" key="6">
    <source>
        <dbReference type="ARBA" id="ARBA00023002"/>
    </source>
</evidence>
<keyword evidence="12" id="KW-1185">Reference proteome</keyword>
<keyword evidence="4 9" id="KW-0274">FAD</keyword>
<accession>A0A091BJW6</accession>
<gene>
    <name evidence="9" type="primary">kmo</name>
    <name evidence="11" type="ORF">N789_01045</name>
</gene>
<keyword evidence="3 9" id="KW-0662">Pyridine nucleotide biosynthesis</keyword>
<dbReference type="Pfam" id="PF01494">
    <property type="entry name" value="FAD_binding_3"/>
    <property type="match status" value="1"/>
</dbReference>
<evidence type="ECO:0000313" key="12">
    <source>
        <dbReference type="Proteomes" id="UP000029385"/>
    </source>
</evidence>
<evidence type="ECO:0000256" key="9">
    <source>
        <dbReference type="HAMAP-Rule" id="MF_01971"/>
    </source>
</evidence>
<evidence type="ECO:0000256" key="5">
    <source>
        <dbReference type="ARBA" id="ARBA00022857"/>
    </source>
</evidence>
<dbReference type="PATRIC" id="fig|1121015.4.peg.207"/>
<evidence type="ECO:0000256" key="7">
    <source>
        <dbReference type="ARBA" id="ARBA00023033"/>
    </source>
</evidence>
<sequence>MRAEKKITIIGAGLAGALLAILLARKGWTVEVFERRPDPRLAGYEGGRSINLALAERGLHALRLAGLTEAVMAQAVMMRGRMVHSADGGTQLLRYGKDDSEVIWSVHRGRLNISLLDAAEAAGATIRFNARLDRVDFNAKTFRLINDHDRRDEVRDFAVLIGADGAGSALRQAMSGKVALNEHFAPLGHGYKELEIPPADDGGFRIEPNALHIWPRGGYMCIALPNTEKTFTVTLFLPNEGDPSFATLPDVAAAHAFFARDFADTLPLVPEFDADWTNNPIGSLSTLYLDHWHLDGRAVLLGDAAHAMVPFHGQGMNCAFEDCIALARHIEEAGNWAEAFAAFEAERRPNAEAIQAMALENYVEMRDRVDDVDFLLQRQLERVLAERHPGRFVPRYTMVSFMRVPYATAFERGKIQRQLLIDATRGLRDIAQVDLEAADDMVRTRLSSLVTTSMT</sequence>
<dbReference type="Proteomes" id="UP000029385">
    <property type="component" value="Unassembled WGS sequence"/>
</dbReference>
<dbReference type="InterPro" id="IPR027545">
    <property type="entry name" value="Kynurenine_monooxygenase"/>
</dbReference>
<comment type="pathway">
    <text evidence="9">Cofactor biosynthesis; NAD(+) biosynthesis; quinolinate from L-kynurenine: step 1/3.</text>
</comment>
<dbReference type="PANTHER" id="PTHR46028:SF2">
    <property type="entry name" value="KYNURENINE 3-MONOOXYGENASE"/>
    <property type="match status" value="1"/>
</dbReference>
<dbReference type="GO" id="GO:0006569">
    <property type="term" value="P:L-tryptophan catabolic process"/>
    <property type="evidence" value="ECO:0007669"/>
    <property type="project" value="UniProtKB-UniRule"/>
</dbReference>
<dbReference type="AlphaFoldDB" id="A0A091BJW6"/>
<dbReference type="GO" id="GO:0043420">
    <property type="term" value="P:anthranilate metabolic process"/>
    <property type="evidence" value="ECO:0007669"/>
    <property type="project" value="UniProtKB-UniRule"/>
</dbReference>
<comment type="similarity">
    <text evidence="9">Belongs to the aromatic-ring hydroxylase family. KMO subfamily.</text>
</comment>
<evidence type="ECO:0000313" key="11">
    <source>
        <dbReference type="EMBL" id="KFN44625.1"/>
    </source>
</evidence>
<protein>
    <recommendedName>
        <fullName evidence="9">Kynurenine 3-monooxygenase</fullName>
        <ecNumber evidence="9">1.14.13.9</ecNumber>
    </recommendedName>
    <alternativeName>
        <fullName evidence="9">Kynurenine 3-hydroxylase</fullName>
    </alternativeName>
</protein>
<evidence type="ECO:0000256" key="3">
    <source>
        <dbReference type="ARBA" id="ARBA00022642"/>
    </source>
</evidence>
<dbReference type="HAMAP" id="MF_01971">
    <property type="entry name" value="Kynurenine_monooxygenase"/>
    <property type="match status" value="1"/>
</dbReference>
<feature type="domain" description="FAD-binding" evidence="10">
    <location>
        <begin position="6"/>
        <end position="354"/>
    </location>
</feature>
<keyword evidence="6 9" id="KW-0560">Oxidoreductase</keyword>
<proteinExistence type="inferred from homology"/>
<dbReference type="STRING" id="1121015.GCA_000420545_01155"/>
<keyword evidence="2 9" id="KW-0285">Flavoprotein</keyword>
<dbReference type="eggNOG" id="COG0654">
    <property type="taxonomic scope" value="Bacteria"/>
</dbReference>
<comment type="catalytic activity">
    <reaction evidence="8 9">
        <text>L-kynurenine + NADPH + O2 + H(+) = 3-hydroxy-L-kynurenine + NADP(+) + H2O</text>
        <dbReference type="Rhea" id="RHEA:20545"/>
        <dbReference type="ChEBI" id="CHEBI:15377"/>
        <dbReference type="ChEBI" id="CHEBI:15378"/>
        <dbReference type="ChEBI" id="CHEBI:15379"/>
        <dbReference type="ChEBI" id="CHEBI:57783"/>
        <dbReference type="ChEBI" id="CHEBI:57959"/>
        <dbReference type="ChEBI" id="CHEBI:58125"/>
        <dbReference type="ChEBI" id="CHEBI:58349"/>
        <dbReference type="EC" id="1.14.13.9"/>
    </reaction>
</comment>
<reference evidence="11 12" key="1">
    <citation type="submission" date="2013-09" db="EMBL/GenBank/DDBJ databases">
        <title>Genome sequencing of Arenimonas oryziterrae.</title>
        <authorList>
            <person name="Chen F."/>
            <person name="Wang G."/>
        </authorList>
    </citation>
    <scope>NUCLEOTIDE SEQUENCE [LARGE SCALE GENOMIC DNA]</scope>
    <source>
        <strain evidence="11 12">YC6267</strain>
    </source>
</reference>
<dbReference type="GO" id="GO:0071949">
    <property type="term" value="F:FAD binding"/>
    <property type="evidence" value="ECO:0007669"/>
    <property type="project" value="InterPro"/>
</dbReference>
<dbReference type="EMBL" id="AVCI01000001">
    <property type="protein sequence ID" value="KFN44625.1"/>
    <property type="molecule type" value="Genomic_DNA"/>
</dbReference>
<keyword evidence="5 9" id="KW-0521">NADP</keyword>
<comment type="function">
    <text evidence="9">Catalyzes the hydroxylation of L-kynurenine (L-Kyn) to form 3-hydroxy-L-kynurenine (L-3OHKyn). Required for synthesis of quinolinic acid.</text>
</comment>